<feature type="domain" description="DUF6455" evidence="1">
    <location>
        <begin position="5"/>
        <end position="85"/>
    </location>
</feature>
<keyword evidence="3" id="KW-1185">Reference proteome</keyword>
<dbReference type="RefSeq" id="WP_282301750.1">
    <property type="nucleotide sequence ID" value="NZ_CP124616.1"/>
</dbReference>
<accession>A0ABY8QLX6</accession>
<dbReference type="Pfam" id="PF20056">
    <property type="entry name" value="DUF6455"/>
    <property type="match status" value="1"/>
</dbReference>
<sequence length="87" mass="9630">MRPTLGDPARHFFMTRSVARVMGLSLADEIQTGHLAPEAYAGMVTRCRGCALVEACEQWLARQTEVSPTPPPGCWNGQLLSDLRKHH</sequence>
<evidence type="ECO:0000259" key="1">
    <source>
        <dbReference type="Pfam" id="PF20056"/>
    </source>
</evidence>
<evidence type="ECO:0000313" key="2">
    <source>
        <dbReference type="EMBL" id="WGW05117.1"/>
    </source>
</evidence>
<organism evidence="2 3">
    <name type="scientific">Tropicibacter oceani</name>
    <dbReference type="NCBI Taxonomy" id="3058420"/>
    <lineage>
        <taxon>Bacteria</taxon>
        <taxon>Pseudomonadati</taxon>
        <taxon>Pseudomonadota</taxon>
        <taxon>Alphaproteobacteria</taxon>
        <taxon>Rhodobacterales</taxon>
        <taxon>Roseobacteraceae</taxon>
        <taxon>Tropicibacter</taxon>
    </lineage>
</organism>
<name>A0ABY8QLX6_9RHOB</name>
<protein>
    <submittedName>
        <fullName evidence="2">DUF6455 family protein</fullName>
    </submittedName>
</protein>
<reference evidence="2 3" key="1">
    <citation type="submission" date="2023-05" db="EMBL/GenBank/DDBJ databases">
        <title>YMD87, complete Genome.</title>
        <authorList>
            <person name="Zhang J."/>
            <person name="Xu X."/>
        </authorList>
    </citation>
    <scope>NUCLEOTIDE SEQUENCE [LARGE SCALE GENOMIC DNA]</scope>
    <source>
        <strain evidence="2 3">YMD87</strain>
    </source>
</reference>
<gene>
    <name evidence="2" type="ORF">QF118_06120</name>
</gene>
<evidence type="ECO:0000313" key="3">
    <source>
        <dbReference type="Proteomes" id="UP001241605"/>
    </source>
</evidence>
<dbReference type="Proteomes" id="UP001241605">
    <property type="component" value="Chromosome"/>
</dbReference>
<dbReference type="EMBL" id="CP124616">
    <property type="protein sequence ID" value="WGW05117.1"/>
    <property type="molecule type" value="Genomic_DNA"/>
</dbReference>
<dbReference type="InterPro" id="IPR045601">
    <property type="entry name" value="DUF6455"/>
</dbReference>
<proteinExistence type="predicted"/>